<feature type="compositionally biased region" description="Polar residues" evidence="1">
    <location>
        <begin position="53"/>
        <end position="74"/>
    </location>
</feature>
<name>A0AAD3SIM2_NEPGR</name>
<evidence type="ECO:0000256" key="1">
    <source>
        <dbReference type="SAM" id="MobiDB-lite"/>
    </source>
</evidence>
<sequence length="81" mass="8994">MEHTQLVYKLENHCTLLNWGIPNTLGVEQAKVPVARRKAADLCPILDTLSTSQSSKIKQDYEGTTNSPGLATSLENRRKRG</sequence>
<comment type="caution">
    <text evidence="2">The sequence shown here is derived from an EMBL/GenBank/DDBJ whole genome shotgun (WGS) entry which is preliminary data.</text>
</comment>
<dbReference type="Proteomes" id="UP001279734">
    <property type="component" value="Unassembled WGS sequence"/>
</dbReference>
<dbReference type="EMBL" id="BSYO01000011">
    <property type="protein sequence ID" value="GMH11454.1"/>
    <property type="molecule type" value="Genomic_DNA"/>
</dbReference>
<feature type="region of interest" description="Disordered" evidence="1">
    <location>
        <begin position="53"/>
        <end position="81"/>
    </location>
</feature>
<reference evidence="2" key="1">
    <citation type="submission" date="2023-05" db="EMBL/GenBank/DDBJ databases">
        <title>Nepenthes gracilis genome sequencing.</title>
        <authorList>
            <person name="Fukushima K."/>
        </authorList>
    </citation>
    <scope>NUCLEOTIDE SEQUENCE</scope>
    <source>
        <strain evidence="2">SING2019-196</strain>
    </source>
</reference>
<evidence type="ECO:0000313" key="3">
    <source>
        <dbReference type="Proteomes" id="UP001279734"/>
    </source>
</evidence>
<gene>
    <name evidence="2" type="ORF">Nepgr_013295</name>
</gene>
<organism evidence="2 3">
    <name type="scientific">Nepenthes gracilis</name>
    <name type="common">Slender pitcher plant</name>
    <dbReference type="NCBI Taxonomy" id="150966"/>
    <lineage>
        <taxon>Eukaryota</taxon>
        <taxon>Viridiplantae</taxon>
        <taxon>Streptophyta</taxon>
        <taxon>Embryophyta</taxon>
        <taxon>Tracheophyta</taxon>
        <taxon>Spermatophyta</taxon>
        <taxon>Magnoliopsida</taxon>
        <taxon>eudicotyledons</taxon>
        <taxon>Gunneridae</taxon>
        <taxon>Pentapetalae</taxon>
        <taxon>Caryophyllales</taxon>
        <taxon>Nepenthaceae</taxon>
        <taxon>Nepenthes</taxon>
    </lineage>
</organism>
<dbReference type="AlphaFoldDB" id="A0AAD3SIM2"/>
<proteinExistence type="predicted"/>
<keyword evidence="3" id="KW-1185">Reference proteome</keyword>
<evidence type="ECO:0000313" key="2">
    <source>
        <dbReference type="EMBL" id="GMH11454.1"/>
    </source>
</evidence>
<protein>
    <submittedName>
        <fullName evidence="2">Uncharacterized protein</fullName>
    </submittedName>
</protein>
<accession>A0AAD3SIM2</accession>